<evidence type="ECO:0000256" key="6">
    <source>
        <dbReference type="ARBA" id="ARBA00022842"/>
    </source>
</evidence>
<evidence type="ECO:0000256" key="3">
    <source>
        <dbReference type="ARBA" id="ARBA00022723"/>
    </source>
</evidence>
<dbReference type="GO" id="GO:0046872">
    <property type="term" value="F:metal ion binding"/>
    <property type="evidence" value="ECO:0007669"/>
    <property type="project" value="UniProtKB-KW"/>
</dbReference>
<evidence type="ECO:0000256" key="8">
    <source>
        <dbReference type="ARBA" id="ARBA00023118"/>
    </source>
</evidence>
<keyword evidence="2" id="KW-0548">Nucleotidyltransferase</keyword>
<comment type="catalytic activity">
    <reaction evidence="10">
        <text>GTP + ATP = 3',3'-cGAMP + 2 diphosphate</text>
        <dbReference type="Rhea" id="RHEA:35647"/>
        <dbReference type="ChEBI" id="CHEBI:30616"/>
        <dbReference type="ChEBI" id="CHEBI:33019"/>
        <dbReference type="ChEBI" id="CHEBI:37565"/>
        <dbReference type="ChEBI" id="CHEBI:71501"/>
    </reaction>
    <physiologicalReaction direction="left-to-right" evidence="10">
        <dbReference type="Rhea" id="RHEA:35648"/>
    </physiologicalReaction>
</comment>
<dbReference type="GO" id="GO:0005524">
    <property type="term" value="F:ATP binding"/>
    <property type="evidence" value="ECO:0007669"/>
    <property type="project" value="UniProtKB-KW"/>
</dbReference>
<evidence type="ECO:0000313" key="14">
    <source>
        <dbReference type="Proteomes" id="UP000054903"/>
    </source>
</evidence>
<evidence type="ECO:0000259" key="12">
    <source>
        <dbReference type="Pfam" id="PF21654"/>
    </source>
</evidence>
<feature type="domain" description="Cyclic GMP-AMP synthase DncV-like nucleotidyltransferase" evidence="12">
    <location>
        <begin position="58"/>
        <end position="138"/>
    </location>
</feature>
<feature type="domain" description="Adenylyl/Guanylyl and SMODS C-terminal sensor" evidence="11">
    <location>
        <begin position="330"/>
        <end position="440"/>
    </location>
</feature>
<evidence type="ECO:0000256" key="1">
    <source>
        <dbReference type="ARBA" id="ARBA00022679"/>
    </source>
</evidence>
<evidence type="ECO:0000256" key="4">
    <source>
        <dbReference type="ARBA" id="ARBA00022741"/>
    </source>
</evidence>
<evidence type="ECO:0000256" key="2">
    <source>
        <dbReference type="ARBA" id="ARBA00022695"/>
    </source>
</evidence>
<dbReference type="GO" id="GO:0016779">
    <property type="term" value="F:nucleotidyltransferase activity"/>
    <property type="evidence" value="ECO:0007669"/>
    <property type="project" value="UniProtKB-KW"/>
</dbReference>
<name>A0A158AA47_9BURK</name>
<keyword evidence="5" id="KW-0067">ATP-binding</keyword>
<keyword evidence="7" id="KW-0546">Nucleotide metabolism</keyword>
<evidence type="ECO:0000256" key="10">
    <source>
        <dbReference type="ARBA" id="ARBA00048304"/>
    </source>
</evidence>
<reference evidence="13" key="1">
    <citation type="submission" date="2016-01" db="EMBL/GenBank/DDBJ databases">
        <authorList>
            <person name="Peeters C."/>
        </authorList>
    </citation>
    <scope>NUCLEOTIDE SEQUENCE</scope>
    <source>
        <strain evidence="13">LMG 29320</strain>
    </source>
</reference>
<dbReference type="Pfam" id="PF18134">
    <property type="entry name" value="AGS_C"/>
    <property type="match status" value="1"/>
</dbReference>
<keyword evidence="4" id="KW-0547">Nucleotide-binding</keyword>
<keyword evidence="6" id="KW-0460">Magnesium</keyword>
<dbReference type="GO" id="GO:0009117">
    <property type="term" value="P:nucleotide metabolic process"/>
    <property type="evidence" value="ECO:0007669"/>
    <property type="project" value="UniProtKB-KW"/>
</dbReference>
<dbReference type="AlphaFoldDB" id="A0A158AA47"/>
<evidence type="ECO:0000313" key="13">
    <source>
        <dbReference type="EMBL" id="SAK53967.1"/>
    </source>
</evidence>
<keyword evidence="1" id="KW-0808">Transferase</keyword>
<keyword evidence="14" id="KW-1185">Reference proteome</keyword>
<dbReference type="STRING" id="1777138.AWB77_01487"/>
<keyword evidence="3" id="KW-0479">Metal-binding</keyword>
<evidence type="ECO:0000259" key="11">
    <source>
        <dbReference type="Pfam" id="PF18134"/>
    </source>
</evidence>
<dbReference type="GO" id="GO:0051607">
    <property type="term" value="P:defense response to virus"/>
    <property type="evidence" value="ECO:0007669"/>
    <property type="project" value="UniProtKB-KW"/>
</dbReference>
<evidence type="ECO:0000256" key="7">
    <source>
        <dbReference type="ARBA" id="ARBA00023080"/>
    </source>
</evidence>
<dbReference type="InterPro" id="IPR048445">
    <property type="entry name" value="DncV-like_NTFase"/>
</dbReference>
<comment type="caution">
    <text evidence="13">The sequence shown here is derived from an EMBL/GenBank/DDBJ whole genome shotgun (WGS) entry which is preliminary data.</text>
</comment>
<dbReference type="EMBL" id="FCNX02000003">
    <property type="protein sequence ID" value="SAK53967.1"/>
    <property type="molecule type" value="Genomic_DNA"/>
</dbReference>
<dbReference type="InterPro" id="IPR040511">
    <property type="entry name" value="AGS_C"/>
</dbReference>
<dbReference type="Pfam" id="PF21654">
    <property type="entry name" value="DncV-like_NTFase"/>
    <property type="match status" value="1"/>
</dbReference>
<dbReference type="RefSeq" id="WP_244158480.1">
    <property type="nucleotide sequence ID" value="NZ_FCNX02000003.1"/>
</dbReference>
<protein>
    <recommendedName>
        <fullName evidence="9">Cyclic GMP-AMP synthase</fullName>
    </recommendedName>
</protein>
<sequence length="442" mass="50284">MFNLHTELNVFYNEHVRLPQKLRNDLAGYRDLNVKRLKEGLDELTAQTGVRHAHPVDVQNQGSYAMHTLNQSDSAGYDIDVALVFDEKDLPSDAAMARARVEAALLKRCSNFTQPPEARKNAVTVWYAENYHIDFAVYRKRSDWIGIETVEHAGADGWSPRKPADFASWFDKQLESHDRGDLFRALLGITVEKHQLRRVVRLVKAFARSRSGWSLPGGIVLTTLVCEVYRSDANRDDVALYNTLVALRGRLRASREVLCPVPNHKSLVGSERRQKEMDRLLKCVDSALTSLAPLFTADCTRERALSAWKSVFNHRYWGTQIQEARVAQNASALLLECGLAKRDKGTPYGTYSSGSSILPKGVHLRFRLKQTSVLPPFQVRWTVENEGDEATDDNQVTWTRYTSNHEALWTNTKYRGRQRMKCEVLKDGKVLESTTHIVRISE</sequence>
<evidence type="ECO:0000256" key="5">
    <source>
        <dbReference type="ARBA" id="ARBA00022840"/>
    </source>
</evidence>
<dbReference type="SMR" id="A0A158AA47"/>
<gene>
    <name evidence="13" type="ORF">AWB77_01487</name>
</gene>
<accession>A0A158AA47</accession>
<organism evidence="13 14">
    <name type="scientific">Caballeronia fortuita</name>
    <dbReference type="NCBI Taxonomy" id="1777138"/>
    <lineage>
        <taxon>Bacteria</taxon>
        <taxon>Pseudomonadati</taxon>
        <taxon>Pseudomonadota</taxon>
        <taxon>Betaproteobacteria</taxon>
        <taxon>Burkholderiales</taxon>
        <taxon>Burkholderiaceae</taxon>
        <taxon>Caballeronia</taxon>
    </lineage>
</organism>
<proteinExistence type="predicted"/>
<dbReference type="Proteomes" id="UP000054903">
    <property type="component" value="Unassembled WGS sequence"/>
</dbReference>
<evidence type="ECO:0000256" key="9">
    <source>
        <dbReference type="ARBA" id="ARBA00044145"/>
    </source>
</evidence>
<keyword evidence="8" id="KW-0051">Antiviral defense</keyword>